<dbReference type="Proteomes" id="UP001596200">
    <property type="component" value="Unassembled WGS sequence"/>
</dbReference>
<evidence type="ECO:0000256" key="9">
    <source>
        <dbReference type="SAM" id="MobiDB-lite"/>
    </source>
</evidence>
<keyword evidence="7" id="KW-0067">ATP-binding</keyword>
<dbReference type="Gene3D" id="3.30.565.10">
    <property type="entry name" value="Histidine kinase-like ATPase, C-terminal domain"/>
    <property type="match status" value="1"/>
</dbReference>
<keyword evidence="11" id="KW-0732">Signal</keyword>
<comment type="catalytic activity">
    <reaction evidence="1">
        <text>ATP + protein L-histidine = ADP + protein N-phospho-L-histidine.</text>
        <dbReference type="EC" id="2.7.13.3"/>
    </reaction>
</comment>
<feature type="transmembrane region" description="Helical" evidence="10">
    <location>
        <begin position="63"/>
        <end position="80"/>
    </location>
</feature>
<keyword evidence="10" id="KW-0472">Membrane</keyword>
<name>A0ABW1GGX9_9ACTN</name>
<feature type="signal peptide" evidence="11">
    <location>
        <begin position="1"/>
        <end position="26"/>
    </location>
</feature>
<dbReference type="Pfam" id="PF07730">
    <property type="entry name" value="HisKA_3"/>
    <property type="match status" value="1"/>
</dbReference>
<organism evidence="13 14">
    <name type="scientific">Streptomyces pulveraceus</name>
    <dbReference type="NCBI Taxonomy" id="68258"/>
    <lineage>
        <taxon>Bacteria</taxon>
        <taxon>Bacillati</taxon>
        <taxon>Actinomycetota</taxon>
        <taxon>Actinomycetes</taxon>
        <taxon>Kitasatosporales</taxon>
        <taxon>Streptomycetaceae</taxon>
        <taxon>Streptomyces</taxon>
    </lineage>
</organism>
<evidence type="ECO:0000256" key="10">
    <source>
        <dbReference type="SAM" id="Phobius"/>
    </source>
</evidence>
<sequence>MSDRHPPVLRVLGGLLFLGLSTAAWATASTAGVAIVAVGLLTAGTAVATAARLPLPPGARLPWLAAAASLVLTACFQGPVDNATGWWWAVETCALLALLVPTVRRMNGRAGAIACAMVLGAAVAVLPLRIGPHLTPPAAAAEIGVLCLFWSLLAAGAAALGGYLRGQDSRRHRALADQRREQLFEVARDLHDFASHDVMGLVVLVQAARLLAREDPERAVELLPRMEEAGMQALAAMDRTVQTLNAQEDRDREGDAAGSGDAAEPSGRPPRAQCGAPTRDRQRDLGELPALADRFTRTGTVAALLDVPAGVLEGLPAQVSATGYRIVMESLTNVRRHAPAAVTVRIATRRVPYGGGTALHLTVTDAAEAGARTAERTSPLPERSRGGLGLAGLTDRAEALGGTLTAGPHGTAGWQVAATLPLPDSAAPTSGRHERTAAARHTAPEGTVV</sequence>
<dbReference type="InterPro" id="IPR050482">
    <property type="entry name" value="Sensor_HK_TwoCompSys"/>
</dbReference>
<keyword evidence="5" id="KW-0547">Nucleotide-binding</keyword>
<dbReference type="CDD" id="cd16917">
    <property type="entry name" value="HATPase_UhpB-NarQ-NarX-like"/>
    <property type="match status" value="1"/>
</dbReference>
<keyword evidence="3" id="KW-0597">Phosphoprotein</keyword>
<feature type="transmembrane region" description="Helical" evidence="10">
    <location>
        <begin position="86"/>
        <end position="103"/>
    </location>
</feature>
<evidence type="ECO:0000313" key="13">
    <source>
        <dbReference type="EMBL" id="MFC5912529.1"/>
    </source>
</evidence>
<proteinExistence type="predicted"/>
<dbReference type="InterPro" id="IPR011712">
    <property type="entry name" value="Sig_transdc_His_kin_sub3_dim/P"/>
</dbReference>
<dbReference type="PANTHER" id="PTHR24421">
    <property type="entry name" value="NITRATE/NITRITE SENSOR PROTEIN NARX-RELATED"/>
    <property type="match status" value="1"/>
</dbReference>
<evidence type="ECO:0000256" key="6">
    <source>
        <dbReference type="ARBA" id="ARBA00022777"/>
    </source>
</evidence>
<feature type="domain" description="Signal transduction histidine kinase subgroup 3 dimerisation and phosphoacceptor" evidence="12">
    <location>
        <begin position="186"/>
        <end position="247"/>
    </location>
</feature>
<dbReference type="SUPFAM" id="SSF55874">
    <property type="entry name" value="ATPase domain of HSP90 chaperone/DNA topoisomerase II/histidine kinase"/>
    <property type="match status" value="1"/>
</dbReference>
<protein>
    <recommendedName>
        <fullName evidence="2">histidine kinase</fullName>
        <ecNumber evidence="2">2.7.13.3</ecNumber>
    </recommendedName>
</protein>
<dbReference type="EMBL" id="JBHSPU010000002">
    <property type="protein sequence ID" value="MFC5912529.1"/>
    <property type="molecule type" value="Genomic_DNA"/>
</dbReference>
<evidence type="ECO:0000259" key="12">
    <source>
        <dbReference type="Pfam" id="PF07730"/>
    </source>
</evidence>
<evidence type="ECO:0000256" key="3">
    <source>
        <dbReference type="ARBA" id="ARBA00022553"/>
    </source>
</evidence>
<keyword evidence="8" id="KW-0902">Two-component regulatory system</keyword>
<feature type="transmembrane region" description="Helical" evidence="10">
    <location>
        <begin position="143"/>
        <end position="164"/>
    </location>
</feature>
<dbReference type="EC" id="2.7.13.3" evidence="2"/>
<dbReference type="RefSeq" id="WP_344517170.1">
    <property type="nucleotide sequence ID" value="NZ_BAAATU010000062.1"/>
</dbReference>
<reference evidence="14" key="1">
    <citation type="journal article" date="2019" name="Int. J. Syst. Evol. Microbiol.">
        <title>The Global Catalogue of Microorganisms (GCM) 10K type strain sequencing project: providing services to taxonomists for standard genome sequencing and annotation.</title>
        <authorList>
            <consortium name="The Broad Institute Genomics Platform"/>
            <consortium name="The Broad Institute Genome Sequencing Center for Infectious Disease"/>
            <person name="Wu L."/>
            <person name="Ma J."/>
        </authorList>
    </citation>
    <scope>NUCLEOTIDE SEQUENCE [LARGE SCALE GENOMIC DNA]</scope>
    <source>
        <strain evidence="14">JCM 4147</strain>
    </source>
</reference>
<evidence type="ECO:0000256" key="8">
    <source>
        <dbReference type="ARBA" id="ARBA00023012"/>
    </source>
</evidence>
<feature type="region of interest" description="Disordered" evidence="9">
    <location>
        <begin position="248"/>
        <end position="284"/>
    </location>
</feature>
<evidence type="ECO:0000256" key="7">
    <source>
        <dbReference type="ARBA" id="ARBA00022840"/>
    </source>
</evidence>
<keyword evidence="4" id="KW-0808">Transferase</keyword>
<accession>A0ABW1GGX9</accession>
<feature type="transmembrane region" description="Helical" evidence="10">
    <location>
        <begin position="33"/>
        <end position="51"/>
    </location>
</feature>
<keyword evidence="10" id="KW-1133">Transmembrane helix</keyword>
<evidence type="ECO:0000256" key="5">
    <source>
        <dbReference type="ARBA" id="ARBA00022741"/>
    </source>
</evidence>
<keyword evidence="6 13" id="KW-0418">Kinase</keyword>
<evidence type="ECO:0000313" key="14">
    <source>
        <dbReference type="Proteomes" id="UP001596200"/>
    </source>
</evidence>
<dbReference type="GO" id="GO:0016301">
    <property type="term" value="F:kinase activity"/>
    <property type="evidence" value="ECO:0007669"/>
    <property type="project" value="UniProtKB-KW"/>
</dbReference>
<dbReference type="Gene3D" id="1.20.5.1930">
    <property type="match status" value="1"/>
</dbReference>
<feature type="chain" id="PRO_5047304362" description="histidine kinase" evidence="11">
    <location>
        <begin position="27"/>
        <end position="449"/>
    </location>
</feature>
<keyword evidence="10" id="KW-0812">Transmembrane</keyword>
<feature type="transmembrane region" description="Helical" evidence="10">
    <location>
        <begin position="110"/>
        <end position="131"/>
    </location>
</feature>
<evidence type="ECO:0000256" key="2">
    <source>
        <dbReference type="ARBA" id="ARBA00012438"/>
    </source>
</evidence>
<dbReference type="InterPro" id="IPR036890">
    <property type="entry name" value="HATPase_C_sf"/>
</dbReference>
<evidence type="ECO:0000256" key="11">
    <source>
        <dbReference type="SAM" id="SignalP"/>
    </source>
</evidence>
<dbReference type="PANTHER" id="PTHR24421:SF10">
    <property type="entry name" value="NITRATE_NITRITE SENSOR PROTEIN NARQ"/>
    <property type="match status" value="1"/>
</dbReference>
<comment type="caution">
    <text evidence="13">The sequence shown here is derived from an EMBL/GenBank/DDBJ whole genome shotgun (WGS) entry which is preliminary data.</text>
</comment>
<feature type="compositionally biased region" description="Low complexity" evidence="9">
    <location>
        <begin position="256"/>
        <end position="266"/>
    </location>
</feature>
<keyword evidence="14" id="KW-1185">Reference proteome</keyword>
<feature type="region of interest" description="Disordered" evidence="9">
    <location>
        <begin position="422"/>
        <end position="449"/>
    </location>
</feature>
<evidence type="ECO:0000256" key="1">
    <source>
        <dbReference type="ARBA" id="ARBA00000085"/>
    </source>
</evidence>
<gene>
    <name evidence="13" type="ORF">ACFP1B_03620</name>
</gene>
<evidence type="ECO:0000256" key="4">
    <source>
        <dbReference type="ARBA" id="ARBA00022679"/>
    </source>
</evidence>